<reference evidence="3 4" key="1">
    <citation type="submission" date="2023-12" db="EMBL/GenBank/DDBJ databases">
        <title>Description of Novel Strain Fulvimarina sp. 2208YS6-2-32 isolated from Uroteuthis (Photololigo) edulis.</title>
        <authorList>
            <person name="Park J.-S."/>
        </authorList>
    </citation>
    <scope>NUCLEOTIDE SEQUENCE [LARGE SCALE GENOMIC DNA]</scope>
    <source>
        <strain evidence="3 4">2208YS6-2-32</strain>
    </source>
</reference>
<evidence type="ECO:0000313" key="3">
    <source>
        <dbReference type="EMBL" id="MDY8110131.1"/>
    </source>
</evidence>
<comment type="caution">
    <text evidence="3">The sequence shown here is derived from an EMBL/GenBank/DDBJ whole genome shotgun (WGS) entry which is preliminary data.</text>
</comment>
<accession>A0ABU5I420</accession>
<name>A0ABU5I420_9HYPH</name>
<feature type="compositionally biased region" description="Low complexity" evidence="1">
    <location>
        <begin position="22"/>
        <end position="52"/>
    </location>
</feature>
<evidence type="ECO:0000313" key="4">
    <source>
        <dbReference type="Proteomes" id="UP001294412"/>
    </source>
</evidence>
<sequence length="143" mass="14025">MKKTLLTAAVLAFGISPVMAQTSDSGTSSPDAATSDSAAASSGASTSSSMSAEDMVASQEKVLGALEKAGYEDASIMDAAYMVQAKTPDGEQVLMMIDTSGRVMGAQKAPSAGSTASPHSGSSNNNSGATSGSGNGTTTESSN</sequence>
<organism evidence="3 4">
    <name type="scientific">Fulvimarina uroteuthidis</name>
    <dbReference type="NCBI Taxonomy" id="3098149"/>
    <lineage>
        <taxon>Bacteria</taxon>
        <taxon>Pseudomonadati</taxon>
        <taxon>Pseudomonadota</taxon>
        <taxon>Alphaproteobacteria</taxon>
        <taxon>Hyphomicrobiales</taxon>
        <taxon>Aurantimonadaceae</taxon>
        <taxon>Fulvimarina</taxon>
    </lineage>
</organism>
<proteinExistence type="predicted"/>
<evidence type="ECO:0000256" key="1">
    <source>
        <dbReference type="SAM" id="MobiDB-lite"/>
    </source>
</evidence>
<feature type="region of interest" description="Disordered" evidence="1">
    <location>
        <begin position="96"/>
        <end position="143"/>
    </location>
</feature>
<feature type="chain" id="PRO_5046393834" description="PepSY domain-containing protein" evidence="2">
    <location>
        <begin position="21"/>
        <end position="143"/>
    </location>
</feature>
<feature type="signal peptide" evidence="2">
    <location>
        <begin position="1"/>
        <end position="20"/>
    </location>
</feature>
<protein>
    <recommendedName>
        <fullName evidence="5">PepSY domain-containing protein</fullName>
    </recommendedName>
</protein>
<gene>
    <name evidence="3" type="ORF">U0C82_13370</name>
</gene>
<evidence type="ECO:0000256" key="2">
    <source>
        <dbReference type="SAM" id="SignalP"/>
    </source>
</evidence>
<feature type="region of interest" description="Disordered" evidence="1">
    <location>
        <begin position="20"/>
        <end position="58"/>
    </location>
</feature>
<keyword evidence="4" id="KW-1185">Reference proteome</keyword>
<feature type="compositionally biased region" description="Low complexity" evidence="1">
    <location>
        <begin position="120"/>
        <end position="143"/>
    </location>
</feature>
<keyword evidence="2" id="KW-0732">Signal</keyword>
<dbReference type="RefSeq" id="WP_322187656.1">
    <property type="nucleotide sequence ID" value="NZ_JAXLPB010000004.1"/>
</dbReference>
<dbReference type="Proteomes" id="UP001294412">
    <property type="component" value="Unassembled WGS sequence"/>
</dbReference>
<evidence type="ECO:0008006" key="5">
    <source>
        <dbReference type="Google" id="ProtNLM"/>
    </source>
</evidence>
<dbReference type="EMBL" id="JAXLPB010000004">
    <property type="protein sequence ID" value="MDY8110131.1"/>
    <property type="molecule type" value="Genomic_DNA"/>
</dbReference>